<dbReference type="AlphaFoldDB" id="I7G6G8"/>
<name>I7G6G8_MACFA</name>
<accession>I7G6G8</accession>
<proteinExistence type="evidence at transcript level"/>
<sequence>MAYCSLNFLGSGDPLGSASRELGLQVHTTALLVFRIFVEMEFRSIAQSGLELWAQAVHLPQPPKGLGLQA</sequence>
<dbReference type="EMBL" id="AB172907">
    <property type="protein sequence ID" value="BAE89969.1"/>
    <property type="molecule type" value="mRNA"/>
</dbReference>
<evidence type="ECO:0000313" key="1">
    <source>
        <dbReference type="EMBL" id="BAE89969.1"/>
    </source>
</evidence>
<organism evidence="1">
    <name type="scientific">Macaca fascicularis</name>
    <name type="common">Crab-eating macaque</name>
    <name type="synonym">Cynomolgus monkey</name>
    <dbReference type="NCBI Taxonomy" id="9541"/>
    <lineage>
        <taxon>Eukaryota</taxon>
        <taxon>Metazoa</taxon>
        <taxon>Chordata</taxon>
        <taxon>Craniata</taxon>
        <taxon>Vertebrata</taxon>
        <taxon>Euteleostomi</taxon>
        <taxon>Mammalia</taxon>
        <taxon>Eutheria</taxon>
        <taxon>Euarchontoglires</taxon>
        <taxon>Primates</taxon>
        <taxon>Haplorrhini</taxon>
        <taxon>Catarrhini</taxon>
        <taxon>Cercopithecidae</taxon>
        <taxon>Cercopithecinae</taxon>
        <taxon>Macaca</taxon>
    </lineage>
</organism>
<protein>
    <submittedName>
        <fullName evidence="1">Macaca fascicularis brain cDNA clone: QflA-20148, similar to human KIAA1280 protein (KIAA1280), mRNA, RefSeq: NM_015691.2</fullName>
    </submittedName>
</protein>
<reference evidence="1" key="1">
    <citation type="journal article" date="2007" name="PLoS Biol.">
        <title>Rate of evolution in brain-expressed genes in humans and other primates.</title>
        <authorList>
            <person name="Wang H.-Y."/>
            <person name="Chien H.-C."/>
            <person name="Osada N."/>
            <person name="Hashimoto K."/>
            <person name="Sugano S."/>
            <person name="Gojobori T."/>
            <person name="Chou C.-K."/>
            <person name="Tsai S.-F."/>
            <person name="Wu C.-I."/>
            <person name="Shen C.-K.J."/>
        </authorList>
    </citation>
    <scope>NUCLEOTIDE SEQUENCE</scope>
</reference>